<reference evidence="2" key="1">
    <citation type="journal article" date="2021" name="Mol. Ecol. Resour.">
        <title>Apolygus lucorum genome provides insights into omnivorousness and mesophyll feeding.</title>
        <authorList>
            <person name="Liu Y."/>
            <person name="Liu H."/>
            <person name="Wang H."/>
            <person name="Huang T."/>
            <person name="Liu B."/>
            <person name="Yang B."/>
            <person name="Yin L."/>
            <person name="Li B."/>
            <person name="Zhang Y."/>
            <person name="Zhang S."/>
            <person name="Jiang F."/>
            <person name="Zhang X."/>
            <person name="Ren Y."/>
            <person name="Wang B."/>
            <person name="Wang S."/>
            <person name="Lu Y."/>
            <person name="Wu K."/>
            <person name="Fan W."/>
            <person name="Wang G."/>
        </authorList>
    </citation>
    <scope>NUCLEOTIDE SEQUENCE</scope>
    <source>
        <strain evidence="2">12Hb</strain>
    </source>
</reference>
<comment type="caution">
    <text evidence="2">The sequence shown here is derived from an EMBL/GenBank/DDBJ whole genome shotgun (WGS) entry which is preliminary data.</text>
</comment>
<evidence type="ECO:0000313" key="3">
    <source>
        <dbReference type="Proteomes" id="UP000466442"/>
    </source>
</evidence>
<evidence type="ECO:0000313" key="2">
    <source>
        <dbReference type="EMBL" id="KAF6197657.1"/>
    </source>
</evidence>
<proteinExistence type="predicted"/>
<dbReference type="EMBL" id="WIXP02000017">
    <property type="protein sequence ID" value="KAF6197657.1"/>
    <property type="molecule type" value="Genomic_DNA"/>
</dbReference>
<evidence type="ECO:0000256" key="1">
    <source>
        <dbReference type="SAM" id="MobiDB-lite"/>
    </source>
</evidence>
<protein>
    <submittedName>
        <fullName evidence="2">Uncharacterized protein</fullName>
    </submittedName>
</protein>
<gene>
    <name evidence="2" type="ORF">GE061_008623</name>
</gene>
<accession>A0A8S9WLA0</accession>
<organism evidence="2 3">
    <name type="scientific">Apolygus lucorum</name>
    <name type="common">Small green plant bug</name>
    <name type="synonym">Lygocoris lucorum</name>
    <dbReference type="NCBI Taxonomy" id="248454"/>
    <lineage>
        <taxon>Eukaryota</taxon>
        <taxon>Metazoa</taxon>
        <taxon>Ecdysozoa</taxon>
        <taxon>Arthropoda</taxon>
        <taxon>Hexapoda</taxon>
        <taxon>Insecta</taxon>
        <taxon>Pterygota</taxon>
        <taxon>Neoptera</taxon>
        <taxon>Paraneoptera</taxon>
        <taxon>Hemiptera</taxon>
        <taxon>Heteroptera</taxon>
        <taxon>Panheteroptera</taxon>
        <taxon>Cimicomorpha</taxon>
        <taxon>Miridae</taxon>
        <taxon>Mirini</taxon>
        <taxon>Apolygus</taxon>
    </lineage>
</organism>
<dbReference type="Proteomes" id="UP000466442">
    <property type="component" value="Unassembled WGS sequence"/>
</dbReference>
<keyword evidence="3" id="KW-1185">Reference proteome</keyword>
<dbReference type="AlphaFoldDB" id="A0A8S9WLA0"/>
<feature type="region of interest" description="Disordered" evidence="1">
    <location>
        <begin position="1"/>
        <end position="36"/>
    </location>
</feature>
<name>A0A8S9WLA0_APOLU</name>
<sequence length="88" mass="9649">MNVQPRAAGLVLSGEPEGAVGEDDSTPSQPDRGSRLQVPQAGIDLHLSYSNRRFSQIHRDPTTSESATVVPAKRVINFYFVQKKTVIK</sequence>